<dbReference type="Proteomes" id="UP000321947">
    <property type="component" value="Unassembled WGS sequence"/>
</dbReference>
<dbReference type="InterPro" id="IPR008979">
    <property type="entry name" value="Galactose-bd-like_sf"/>
</dbReference>
<keyword evidence="1" id="KW-0175">Coiled coil</keyword>
<dbReference type="Gene3D" id="2.60.120.260">
    <property type="entry name" value="Galactose-binding domain-like"/>
    <property type="match status" value="1"/>
</dbReference>
<comment type="caution">
    <text evidence="3">The sequence shown here is derived from an EMBL/GenBank/DDBJ whole genome shotgun (WGS) entry which is preliminary data.</text>
</comment>
<evidence type="ECO:0000313" key="3">
    <source>
        <dbReference type="EMBL" id="TYK17504.1"/>
    </source>
</evidence>
<protein>
    <recommendedName>
        <fullName evidence="5">Galactose-binding domain-containing protein</fullName>
    </recommendedName>
</protein>
<dbReference type="InterPro" id="IPR016024">
    <property type="entry name" value="ARM-type_fold"/>
</dbReference>
<feature type="compositionally biased region" description="Basic and acidic residues" evidence="2">
    <location>
        <begin position="2043"/>
        <end position="2054"/>
    </location>
</feature>
<proteinExistence type="predicted"/>
<evidence type="ECO:0000256" key="1">
    <source>
        <dbReference type="SAM" id="Coils"/>
    </source>
</evidence>
<evidence type="ECO:0008006" key="5">
    <source>
        <dbReference type="Google" id="ProtNLM"/>
    </source>
</evidence>
<gene>
    <name evidence="3" type="ORF">E5676_scaffold434G003690</name>
</gene>
<name>A0A5D3D2H4_CUCMM</name>
<sequence>MEIELEPRVKPLDYKVKGVSRESPSQKAANVLDSDLRTHWSTATNTKEWILLELDEPCLLSHIRIYNKSVLEWEIAAGLRYKPETFVKVRSRCEAPRRDMIYPMNYTPCRYVKISCLRGNPIAVFFVQEVGVVELGIPPWKSGGPHYFEKQDILLDQRNSTAKLIGVPVSGLEPEFHPVVNHLLPHIVSHRQDGDDMHLQLLQDMTVRLFPFLPQLETDLVGFSDAPDLNLRFLAMLAGPFYPILHLVNERAASKSTGNGTEIEVSKNYQMSSPLTVSSNFEPRKSRSILPVVPSTSSSVVFRPDAIFTLLRMAYKNSTFGSVCRVASRILLKLVEPIAVPEVSSLADEAVVSDEFSKPASSDAISIIDYSKLFGEDFEVPDDKWDLSYLSILDVGAVEEGILHILFACASQPNICSKLAERSVDLWLALPLVQALLPVLRPPLSSPFDVVNDIFSLWKRPVVQQALSQIVATLSSPLYHPLLHACAGYLSSFSQSHAKAGCVLIDLCSSVLAPWMPRIIAKVDLVIELLEDLLGVIQNARHSLDHARAALKYILLALSGYFDDILGNYKEVKHKILFLVEMLEPFLDPAICGSKIKIAFGDLSPVFPQNLENSCVIALNVIRSAVQKPSVLPSLEFEWRRGSVAPSVLLSVLQPHLQLPTEVDLRKSSASKPLNHDFSVSSHPGNSSKFNALNECEGKIDDHDTGGKSDVNEDASPFFVPPELRCERLDNYSSCLNEGSLISSHGNVNIEPKEMVQGTNPDRFHGELILDFGINIEYFNLEADYLQLVNYRDCEVKASEFRRLALDLSSQSELTSEGHDAAIDALLLAAECYVNPYFMMSCRYNSKHVKILKSSETTFNPTSGLTRLAGKSKADLETIAHLERKRDKVVLQILLEAAELDRKYHLNLNDSEFCPYNGEELDEKMIMLSSNDVQSADAVTLVRQNQALLCTFVIRLLQRKPNSMHEILMQSLLFFLHSATKLHCSPEDVIDIILGSAEFLNGMLTSLYYQIKDGNLRLEPGTIHGTQRHWILLQKLVHASSGGNYRTDFTSSANNSICSGNLIPASAWMHRISKFSVSQSPLARFLGWMAVSRNAKQYMMDRLFLASDLPQLTSLLHIFSDELSGVDNIYKKHNKVEIEETECRNVPLENKDLGTVEQHGGQSFHVMYPDLSEFFPNMRNHFVAFGEVILEAVGLQLRSLSSNALPDILCWFSDLCSWPFFQSDVTSHSRSHFIKGYVSKNAKCIVLHILEAIVSEHMEPMIPEIPRLVQVLVSLCGAAYCDVPFLNSVVLLLKPLISYSLQKISIEEQVLDDGSCTNFESLCFNELLSNIKENVDRDDSLGKVSNKALSIFVLASFFPDFSFQLKREILQSLISWVDFTSSQPTSYFHDYLCSFQKVMESCRDLLLQNLKAFGGIPIYLSDLEDASSNTLLEENSNSHLGFISDIYKNPVSNSNSENLESKNEGNNTELSAEEIGEFRKDLDVLISRLFPTIEHCWNLHHQLAKNLTVTMAECLVYSQYLSSVAQNACSTEKEEGEHATQSKTSNQLLVYLRGGLRRLAETATKLEEESCWEAASVIIDCLLGLPCSLHLENIVSTICSALRSASCNAPRLSWRLQTQRWLSALLRRGISAGNGDEDSLVDMFCTMLGHPEPEQRYIALQQLGNLVGIDVFNGTAAQQYSQIRSSFISTGLEESVSESVLSHLVSHTWDQVASLAASDSSLYLRTRAMALLIAYVPYASRHELQSLLSSADCIHGTKVLHPASEGPLLQLSLALISSACLHSPIEDVFLIPESVWRNIEALGSSKSDGRLGDLERKACQVLCRLRNEGDEAKEVLKEVLSSSSAKKFDEEFLSIRESILQVLSNMASVQSYFDVFSQKKDEETMELEEAELELDIAKEEFRQPDSYNFPGVTSSAVANSRLQQIKNSIRSIEKSQLQEEVAARRQKRHLMRQARHKYLEDAALHEAELLQELDRERTVEMEKEIERQRLLELERAKTRELRYNLDMEKERQMQRELQRELEQAESGPRSSRREFSSSSHSSRPRDRYRERDNGRPSNEGNARTTASGLQTETSTTTSSSMTGLPTIVLSGARQYSGQLPTILQSRERPDECGSSYDENVDGSKDSGDTGSVGDPELVSIFDGHSGPLGSGQRHGSRGSKSRQVIERRERDGGRREDNEPWINGLLDVALQAFHRFVSNSPQYIIVNFNGVILEWARLVYEVRVKIYIDMHEILVLLP</sequence>
<organism evidence="3 4">
    <name type="scientific">Cucumis melo var. makuwa</name>
    <name type="common">Oriental melon</name>
    <dbReference type="NCBI Taxonomy" id="1194695"/>
    <lineage>
        <taxon>Eukaryota</taxon>
        <taxon>Viridiplantae</taxon>
        <taxon>Streptophyta</taxon>
        <taxon>Embryophyta</taxon>
        <taxon>Tracheophyta</taxon>
        <taxon>Spermatophyta</taxon>
        <taxon>Magnoliopsida</taxon>
        <taxon>eudicotyledons</taxon>
        <taxon>Gunneridae</taxon>
        <taxon>Pentapetalae</taxon>
        <taxon>rosids</taxon>
        <taxon>fabids</taxon>
        <taxon>Cucurbitales</taxon>
        <taxon>Cucurbitaceae</taxon>
        <taxon>Benincaseae</taxon>
        <taxon>Cucumis</taxon>
    </lineage>
</organism>
<dbReference type="PANTHER" id="PTHR35833">
    <property type="entry name" value="GALACTOSE-BINDING DOMAIN-LIKE, ARMADILLO-TYPE FOLD PROTEIN-RELATED"/>
    <property type="match status" value="1"/>
</dbReference>
<accession>A0A5D3D2H4</accession>
<feature type="region of interest" description="Disordered" evidence="2">
    <location>
        <begin position="2012"/>
        <end position="2083"/>
    </location>
</feature>
<evidence type="ECO:0000313" key="4">
    <source>
        <dbReference type="Proteomes" id="UP000321947"/>
    </source>
</evidence>
<reference evidence="3 4" key="1">
    <citation type="submission" date="2019-08" db="EMBL/GenBank/DDBJ databases">
        <title>Draft genome sequences of two oriental melons (Cucumis melo L. var makuwa).</title>
        <authorList>
            <person name="Kwon S.-Y."/>
        </authorList>
    </citation>
    <scope>NUCLEOTIDE SEQUENCE [LARGE SCALE GENOMIC DNA]</scope>
    <source>
        <strain evidence="4">cv. Chang Bougi</strain>
        <tissue evidence="3">Leaf</tissue>
    </source>
</reference>
<feature type="compositionally biased region" description="Low complexity" evidence="2">
    <location>
        <begin position="2064"/>
        <end position="2082"/>
    </location>
</feature>
<dbReference type="SUPFAM" id="SSF48371">
    <property type="entry name" value="ARM repeat"/>
    <property type="match status" value="1"/>
</dbReference>
<evidence type="ECO:0000256" key="2">
    <source>
        <dbReference type="SAM" id="MobiDB-lite"/>
    </source>
</evidence>
<feature type="compositionally biased region" description="Basic and acidic residues" evidence="2">
    <location>
        <begin position="2012"/>
        <end position="2022"/>
    </location>
</feature>
<dbReference type="EMBL" id="SSTD01008130">
    <property type="protein sequence ID" value="TYK17504.1"/>
    <property type="molecule type" value="Genomic_DNA"/>
</dbReference>
<dbReference type="PANTHER" id="PTHR35833:SF1">
    <property type="entry name" value="GALACTOSE-BINDING DOMAIN-CONTAINING PROTEIN"/>
    <property type="match status" value="1"/>
</dbReference>
<feature type="region of interest" description="Disordered" evidence="2">
    <location>
        <begin position="2102"/>
        <end position="2178"/>
    </location>
</feature>
<feature type="coiled-coil region" evidence="1">
    <location>
        <begin position="1873"/>
        <end position="1900"/>
    </location>
</feature>
<dbReference type="SUPFAM" id="SSF49785">
    <property type="entry name" value="Galactose-binding domain-like"/>
    <property type="match status" value="1"/>
</dbReference>
<feature type="compositionally biased region" description="Basic and acidic residues" evidence="2">
    <location>
        <begin position="2163"/>
        <end position="2178"/>
    </location>
</feature>